<dbReference type="eggNOG" id="COG2205">
    <property type="taxonomic scope" value="Bacteria"/>
</dbReference>
<evidence type="ECO:0000256" key="5">
    <source>
        <dbReference type="ARBA" id="ARBA00022679"/>
    </source>
</evidence>
<dbReference type="InterPro" id="IPR050351">
    <property type="entry name" value="BphY/WalK/GraS-like"/>
</dbReference>
<evidence type="ECO:0000256" key="4">
    <source>
        <dbReference type="ARBA" id="ARBA00022475"/>
    </source>
</evidence>
<keyword evidence="7 13" id="KW-0418">Kinase</keyword>
<dbReference type="GO" id="GO:0000155">
    <property type="term" value="F:phosphorelay sensor kinase activity"/>
    <property type="evidence" value="ECO:0007669"/>
    <property type="project" value="TreeGrafter"/>
</dbReference>
<dbReference type="GO" id="GO:0005886">
    <property type="term" value="C:plasma membrane"/>
    <property type="evidence" value="ECO:0007669"/>
    <property type="project" value="UniProtKB-SubCell"/>
</dbReference>
<dbReference type="Pfam" id="PF02518">
    <property type="entry name" value="HATPase_c"/>
    <property type="match status" value="1"/>
</dbReference>
<reference evidence="13 14" key="1">
    <citation type="journal article" date="2012" name="PLoS ONE">
        <title>Functional divergence in the genus oenococcus as predicted by genome sequencing of the newly-described species, Oenococcus kitaharae.</title>
        <authorList>
            <person name="Borneman A.R."/>
            <person name="McCarthy J.M."/>
            <person name="Chambers P.J."/>
            <person name="Bartowsky E.J."/>
        </authorList>
    </citation>
    <scope>NUCLEOTIDE SEQUENCE [LARGE SCALE GENOMIC DNA]</scope>
    <source>
        <strain evidence="14">DSM17330</strain>
    </source>
</reference>
<dbReference type="AlphaFoldDB" id="G9WGG9"/>
<comment type="subcellular location">
    <subcellularLocation>
        <location evidence="2">Cell membrane</location>
        <topology evidence="2">Multi-pass membrane protein</topology>
    </subcellularLocation>
</comment>
<feature type="domain" description="Histidine kinase" evidence="12">
    <location>
        <begin position="114"/>
        <end position="312"/>
    </location>
</feature>
<dbReference type="PROSITE" id="PS50109">
    <property type="entry name" value="HIS_KIN"/>
    <property type="match status" value="1"/>
</dbReference>
<comment type="caution">
    <text evidence="13">The sequence shown here is derived from an EMBL/GenBank/DDBJ whole genome shotgun (WGS) entry which is preliminary data.</text>
</comment>
<dbReference type="GO" id="GO:0016036">
    <property type="term" value="P:cellular response to phosphate starvation"/>
    <property type="evidence" value="ECO:0007669"/>
    <property type="project" value="TreeGrafter"/>
</dbReference>
<evidence type="ECO:0000256" key="6">
    <source>
        <dbReference type="ARBA" id="ARBA00022692"/>
    </source>
</evidence>
<dbReference type="InterPro" id="IPR005467">
    <property type="entry name" value="His_kinase_dom"/>
</dbReference>
<dbReference type="PANTHER" id="PTHR45453:SF2">
    <property type="entry name" value="HISTIDINE KINASE"/>
    <property type="match status" value="1"/>
</dbReference>
<protein>
    <recommendedName>
        <fullName evidence="3">histidine kinase</fullName>
        <ecNumber evidence="3">2.7.13.3</ecNumber>
    </recommendedName>
</protein>
<dbReference type="EMBL" id="AFVZ01000001">
    <property type="protein sequence ID" value="EHN59796.1"/>
    <property type="molecule type" value="Genomic_DNA"/>
</dbReference>
<evidence type="ECO:0000256" key="3">
    <source>
        <dbReference type="ARBA" id="ARBA00012438"/>
    </source>
</evidence>
<evidence type="ECO:0000256" key="7">
    <source>
        <dbReference type="ARBA" id="ARBA00022777"/>
    </source>
</evidence>
<organism evidence="13 14">
    <name type="scientific">Oenococcus kitaharae DSM 17330</name>
    <dbReference type="NCBI Taxonomy" id="1045004"/>
    <lineage>
        <taxon>Bacteria</taxon>
        <taxon>Bacillati</taxon>
        <taxon>Bacillota</taxon>
        <taxon>Bacilli</taxon>
        <taxon>Lactobacillales</taxon>
        <taxon>Lactobacillaceae</taxon>
        <taxon>Oenococcus</taxon>
    </lineage>
</organism>
<evidence type="ECO:0000259" key="12">
    <source>
        <dbReference type="PROSITE" id="PS50109"/>
    </source>
</evidence>
<dbReference type="SUPFAM" id="SSF55874">
    <property type="entry name" value="ATPase domain of HSP90 chaperone/DNA topoisomerase II/histidine kinase"/>
    <property type="match status" value="1"/>
</dbReference>
<keyword evidence="6 11" id="KW-0812">Transmembrane</keyword>
<feature type="transmembrane region" description="Helical" evidence="11">
    <location>
        <begin position="33"/>
        <end position="54"/>
    </location>
</feature>
<keyword evidence="5" id="KW-0808">Transferase</keyword>
<comment type="catalytic activity">
    <reaction evidence="1">
        <text>ATP + protein L-histidine = ADP + protein N-phospho-L-histidine.</text>
        <dbReference type="EC" id="2.7.13.3"/>
    </reaction>
</comment>
<keyword evidence="4" id="KW-1003">Cell membrane</keyword>
<dbReference type="SMART" id="SM00387">
    <property type="entry name" value="HATPase_c"/>
    <property type="match status" value="1"/>
</dbReference>
<evidence type="ECO:0000256" key="8">
    <source>
        <dbReference type="ARBA" id="ARBA00022989"/>
    </source>
</evidence>
<keyword evidence="10 11" id="KW-0472">Membrane</keyword>
<evidence type="ECO:0000256" key="2">
    <source>
        <dbReference type="ARBA" id="ARBA00004651"/>
    </source>
</evidence>
<dbReference type="OrthoDB" id="9780487at2"/>
<evidence type="ECO:0000256" key="10">
    <source>
        <dbReference type="ARBA" id="ARBA00023136"/>
    </source>
</evidence>
<dbReference type="GO" id="GO:0004721">
    <property type="term" value="F:phosphoprotein phosphatase activity"/>
    <property type="evidence" value="ECO:0007669"/>
    <property type="project" value="TreeGrafter"/>
</dbReference>
<evidence type="ECO:0000256" key="1">
    <source>
        <dbReference type="ARBA" id="ARBA00000085"/>
    </source>
</evidence>
<dbReference type="InterPro" id="IPR003594">
    <property type="entry name" value="HATPase_dom"/>
</dbReference>
<dbReference type="EC" id="2.7.13.3" evidence="3"/>
<evidence type="ECO:0000256" key="11">
    <source>
        <dbReference type="SAM" id="Phobius"/>
    </source>
</evidence>
<keyword evidence="8 11" id="KW-1133">Transmembrane helix</keyword>
<accession>G9WGG9</accession>
<dbReference type="InterPro" id="IPR036890">
    <property type="entry name" value="HATPase_C_sf"/>
</dbReference>
<dbReference type="PANTHER" id="PTHR45453">
    <property type="entry name" value="PHOSPHATE REGULON SENSOR PROTEIN PHOR"/>
    <property type="match status" value="1"/>
</dbReference>
<dbReference type="Gene3D" id="3.30.565.10">
    <property type="entry name" value="Histidine kinase-like ATPase, C-terminal domain"/>
    <property type="match status" value="1"/>
</dbReference>
<sequence>MFWRENRLVFSSILAFIAVMCVTFYLRHVPLEILWSALLFGMTVLIVFTLYRYCQFRRRHAERMHQLVPEVDLKAESSAEADMLQLLNEQKNYYENKLARVKQFDEELTDVVSIWSHQMKVPLSVLDLMGQTGDFTTDDVKEQTFQLENYLDLLLNHLRLNHQQTDYRFTKVPLKVLVQSVVRKFAPVFIRKNLRVQIDGDAVWTTDEKWLALVLEQIISNSVKYTKRGGVVITIRPDGIQIKDTGIGILKEDLPRLFDHGFTGYNGRRFQKATGLGFFLVKEVADRLSLTVHVDSTIDQGTSVTIGQKKSS</sequence>
<dbReference type="STRING" id="336988.NT96_02255"/>
<dbReference type="Proteomes" id="UP000004959">
    <property type="component" value="Chromosome"/>
</dbReference>
<name>G9WGG9_9LACO</name>
<dbReference type="PATRIC" id="fig|1045004.4.peg.1695"/>
<dbReference type="RefSeq" id="WP_007746951.1">
    <property type="nucleotide sequence ID" value="NZ_CM001398.1"/>
</dbReference>
<dbReference type="HOGENOM" id="CLU_000445_13_0_9"/>
<evidence type="ECO:0000256" key="9">
    <source>
        <dbReference type="ARBA" id="ARBA00023012"/>
    </source>
</evidence>
<evidence type="ECO:0000313" key="13">
    <source>
        <dbReference type="EMBL" id="EHN59796.1"/>
    </source>
</evidence>
<evidence type="ECO:0000313" key="14">
    <source>
        <dbReference type="Proteomes" id="UP000004959"/>
    </source>
</evidence>
<keyword evidence="14" id="KW-1185">Reference proteome</keyword>
<proteinExistence type="predicted"/>
<feature type="transmembrane region" description="Helical" evidence="11">
    <location>
        <begin position="7"/>
        <end position="27"/>
    </location>
</feature>
<gene>
    <name evidence="13" type="ORF">OKIT_1721</name>
</gene>
<keyword evidence="9" id="KW-0902">Two-component regulatory system</keyword>